<feature type="region of interest" description="Disordered" evidence="1">
    <location>
        <begin position="1"/>
        <end position="29"/>
    </location>
</feature>
<evidence type="ECO:0000256" key="1">
    <source>
        <dbReference type="SAM" id="MobiDB-lite"/>
    </source>
</evidence>
<feature type="non-terminal residue" evidence="2">
    <location>
        <position position="1"/>
    </location>
</feature>
<organism evidence="2 3">
    <name type="scientific">Trifolium pratense</name>
    <name type="common">Red clover</name>
    <dbReference type="NCBI Taxonomy" id="57577"/>
    <lineage>
        <taxon>Eukaryota</taxon>
        <taxon>Viridiplantae</taxon>
        <taxon>Streptophyta</taxon>
        <taxon>Embryophyta</taxon>
        <taxon>Tracheophyta</taxon>
        <taxon>Spermatophyta</taxon>
        <taxon>Magnoliopsida</taxon>
        <taxon>eudicotyledons</taxon>
        <taxon>Gunneridae</taxon>
        <taxon>Pentapetalae</taxon>
        <taxon>rosids</taxon>
        <taxon>fabids</taxon>
        <taxon>Fabales</taxon>
        <taxon>Fabaceae</taxon>
        <taxon>Papilionoideae</taxon>
        <taxon>50 kb inversion clade</taxon>
        <taxon>NPAAA clade</taxon>
        <taxon>Hologalegina</taxon>
        <taxon>IRL clade</taxon>
        <taxon>Trifolieae</taxon>
        <taxon>Trifolium</taxon>
    </lineage>
</organism>
<reference evidence="2 3" key="2">
    <citation type="journal article" date="2017" name="Front. Plant Sci.">
        <title>Gene Classification and Mining of Molecular Markers Useful in Red Clover (Trifolium pratense) Breeding.</title>
        <authorList>
            <person name="Istvanek J."/>
            <person name="Dluhosova J."/>
            <person name="Dluhos P."/>
            <person name="Patkova L."/>
            <person name="Nedelnik J."/>
            <person name="Repkova J."/>
        </authorList>
    </citation>
    <scope>NUCLEOTIDE SEQUENCE [LARGE SCALE GENOMIC DNA]</scope>
    <source>
        <strain evidence="3">cv. Tatra</strain>
        <tissue evidence="2">Young leaves</tissue>
    </source>
</reference>
<accession>A0A2K3KMM2</accession>
<gene>
    <name evidence="2" type="ORF">L195_g063548</name>
</gene>
<comment type="caution">
    <text evidence="2">The sequence shown here is derived from an EMBL/GenBank/DDBJ whole genome shotgun (WGS) entry which is preliminary data.</text>
</comment>
<name>A0A2K3KMM2_TRIPR</name>
<evidence type="ECO:0000313" key="2">
    <source>
        <dbReference type="EMBL" id="PNX67506.1"/>
    </source>
</evidence>
<evidence type="ECO:0000313" key="3">
    <source>
        <dbReference type="Proteomes" id="UP000236291"/>
    </source>
</evidence>
<feature type="compositionally biased region" description="Gly residues" evidence="1">
    <location>
        <begin position="20"/>
        <end position="29"/>
    </location>
</feature>
<dbReference type="AlphaFoldDB" id="A0A2K3KMM2"/>
<protein>
    <submittedName>
        <fullName evidence="2">Uncharacterized protein</fullName>
    </submittedName>
</protein>
<reference evidence="2 3" key="1">
    <citation type="journal article" date="2014" name="Am. J. Bot.">
        <title>Genome assembly and annotation for red clover (Trifolium pratense; Fabaceae).</title>
        <authorList>
            <person name="Istvanek J."/>
            <person name="Jaros M."/>
            <person name="Krenek A."/>
            <person name="Repkova J."/>
        </authorList>
    </citation>
    <scope>NUCLEOTIDE SEQUENCE [LARGE SCALE GENOMIC DNA]</scope>
    <source>
        <strain evidence="3">cv. Tatra</strain>
        <tissue evidence="2">Young leaves</tissue>
    </source>
</reference>
<sequence>ANDGERNRDAGTAQICGEANGDGGGVDGR</sequence>
<dbReference type="EMBL" id="ASHM01210664">
    <property type="protein sequence ID" value="PNX67506.1"/>
    <property type="molecule type" value="Genomic_DNA"/>
</dbReference>
<dbReference type="Proteomes" id="UP000236291">
    <property type="component" value="Unassembled WGS sequence"/>
</dbReference>
<proteinExistence type="predicted"/>